<feature type="chain" id="PRO_5037978208" evidence="2">
    <location>
        <begin position="26"/>
        <end position="406"/>
    </location>
</feature>
<dbReference type="AlphaFoldDB" id="A0A914VSL8"/>
<organism evidence="3 4">
    <name type="scientific">Plectus sambesii</name>
    <dbReference type="NCBI Taxonomy" id="2011161"/>
    <lineage>
        <taxon>Eukaryota</taxon>
        <taxon>Metazoa</taxon>
        <taxon>Ecdysozoa</taxon>
        <taxon>Nematoda</taxon>
        <taxon>Chromadorea</taxon>
        <taxon>Plectida</taxon>
        <taxon>Plectina</taxon>
        <taxon>Plectoidea</taxon>
        <taxon>Plectidae</taxon>
        <taxon>Plectus</taxon>
    </lineage>
</organism>
<name>A0A914VSL8_9BILA</name>
<keyword evidence="2" id="KW-0732">Signal</keyword>
<evidence type="ECO:0000256" key="2">
    <source>
        <dbReference type="SAM" id="SignalP"/>
    </source>
</evidence>
<feature type="signal peptide" evidence="2">
    <location>
        <begin position="1"/>
        <end position="25"/>
    </location>
</feature>
<dbReference type="InterPro" id="IPR007657">
    <property type="entry name" value="Glycosyltransferase_61"/>
</dbReference>
<dbReference type="WBParaSite" id="PSAMB.scaffold232size63248.g3443.t1">
    <property type="protein sequence ID" value="PSAMB.scaffold232size63248.g3443.t1"/>
    <property type="gene ID" value="PSAMB.scaffold232size63248.g3443"/>
</dbReference>
<protein>
    <submittedName>
        <fullName evidence="4">EGF domain-specific O-linked N-acetylglucosamine transferase</fullName>
    </submittedName>
</protein>
<dbReference type="PANTHER" id="PTHR20961">
    <property type="entry name" value="GLYCOSYLTRANSFERASE"/>
    <property type="match status" value="1"/>
</dbReference>
<sequence length="406" mass="46395">MCKRCSLHGHLSRLCFLALIVAVLGGHWTDDLFLPPDQLPYVVRANPELKQRCLEDKKCPVKKDFLNSAKCWGYEADCDFADSYSADKLQCPGSSNWPNARTKQDQMTLFNRQTDFLHVQERLFDMKPICSSTSEDGSSLVCSDHLRYCRAKNIYFDFKSLNAATSTRYRDNVIQPGQVGGRCDQFDSKLLKERSDHMSYLQSWAHELQYFESHKGFRVSNQNCDVIFERPTVIIKLDAAVNMYHHFCDFINLYASQHINGSFSTDIDIVWWDTFSGGFVDSMFGATWKAFTNRRPVELISLDGKKVCFKDAMLPLLARQRLGLYYNMPVVDGCHGSGLFHAFCHHLLHRLGVKQKGPLKGKVRITLLSRGTQYRRILNENKVSACLPLALLSVFAIELHVYSLSS</sequence>
<reference evidence="4" key="1">
    <citation type="submission" date="2022-11" db="UniProtKB">
        <authorList>
            <consortium name="WormBaseParasite"/>
        </authorList>
    </citation>
    <scope>IDENTIFICATION</scope>
</reference>
<evidence type="ECO:0000313" key="3">
    <source>
        <dbReference type="Proteomes" id="UP000887566"/>
    </source>
</evidence>
<dbReference type="GO" id="GO:0097363">
    <property type="term" value="F:protein O-acetylglucosaminyltransferase activity"/>
    <property type="evidence" value="ECO:0007669"/>
    <property type="project" value="TreeGrafter"/>
</dbReference>
<keyword evidence="3" id="KW-1185">Reference proteome</keyword>
<proteinExistence type="predicted"/>
<keyword evidence="1" id="KW-0256">Endoplasmic reticulum</keyword>
<dbReference type="Proteomes" id="UP000887566">
    <property type="component" value="Unplaced"/>
</dbReference>
<dbReference type="GO" id="GO:0005788">
    <property type="term" value="C:endoplasmic reticulum lumen"/>
    <property type="evidence" value="ECO:0007669"/>
    <property type="project" value="TreeGrafter"/>
</dbReference>
<accession>A0A914VSL8</accession>
<dbReference type="PANTHER" id="PTHR20961:SF148">
    <property type="entry name" value="EGF DOMAIN-SPECIFIC O-LINKED N-ACETYLGLUCOSAMINE TRANSFERASE"/>
    <property type="match status" value="1"/>
</dbReference>
<evidence type="ECO:0000313" key="4">
    <source>
        <dbReference type="WBParaSite" id="PSAMB.scaffold232size63248.g3443.t1"/>
    </source>
</evidence>
<evidence type="ECO:0000256" key="1">
    <source>
        <dbReference type="ARBA" id="ARBA00022824"/>
    </source>
</evidence>